<keyword evidence="3" id="KW-1185">Reference proteome</keyword>
<accession>A0AAN9XRB2</accession>
<dbReference type="SUPFAM" id="SSF48239">
    <property type="entry name" value="Terpenoid cyclases/Protein prenyltransferases"/>
    <property type="match status" value="1"/>
</dbReference>
<sequence length="215" mass="24425">MEIEQLCDAVNFILSIQIGNGGFSSYELTRSYVWLEVYTNLEGNKSNTMNTAWAMLALIEAEQRCVFLCVYCATRFRNSASRFEQVAPEPFLVHKNNPFHSLSNVPAEENSNRTRVKVAQLVSMGFNHLHCQKATINTSNVGIEEPINWLLSHMEDPAEENSNKTRVSKEIVVQLVSMDFNHLHHQKAAINTSNLGVEEVGYYLTWMIQAMVLKP</sequence>
<dbReference type="Pfam" id="PF22562">
    <property type="entry name" value="UBA_7"/>
    <property type="match status" value="1"/>
</dbReference>
<evidence type="ECO:0000313" key="2">
    <source>
        <dbReference type="EMBL" id="KAK7405427.1"/>
    </source>
</evidence>
<dbReference type="AlphaFoldDB" id="A0AAN9XRB2"/>
<protein>
    <recommendedName>
        <fullName evidence="1">UBA domain-containing protein</fullName>
    </recommendedName>
</protein>
<dbReference type="Gene3D" id="1.10.8.10">
    <property type="entry name" value="DNA helicase RuvA subunit, C-terminal domain"/>
    <property type="match status" value="2"/>
</dbReference>
<dbReference type="PANTHER" id="PTHR11764">
    <property type="entry name" value="TERPENE CYCLASE/MUTASE FAMILY MEMBER"/>
    <property type="match status" value="1"/>
</dbReference>
<dbReference type="InterPro" id="IPR018333">
    <property type="entry name" value="Squalene_cyclase"/>
</dbReference>
<proteinExistence type="predicted"/>
<evidence type="ECO:0000313" key="3">
    <source>
        <dbReference type="Proteomes" id="UP001386955"/>
    </source>
</evidence>
<dbReference type="PANTHER" id="PTHR11764:SF44">
    <property type="entry name" value="LANOSTEROL SYNTHASE"/>
    <property type="match status" value="1"/>
</dbReference>
<reference evidence="2 3" key="1">
    <citation type="submission" date="2024-01" db="EMBL/GenBank/DDBJ databases">
        <title>The genomes of 5 underutilized Papilionoideae crops provide insights into root nodulation and disease resistanc.</title>
        <authorList>
            <person name="Jiang F."/>
        </authorList>
    </citation>
    <scope>NUCLEOTIDE SEQUENCE [LARGE SCALE GENOMIC DNA]</scope>
    <source>
        <strain evidence="2">DUOXIRENSHENG_FW03</strain>
        <tissue evidence="2">Leaves</tissue>
    </source>
</reference>
<dbReference type="GO" id="GO:0031559">
    <property type="term" value="F:oxidosqualene cyclase activity"/>
    <property type="evidence" value="ECO:0007669"/>
    <property type="project" value="UniProtKB-ARBA"/>
</dbReference>
<dbReference type="EMBL" id="JAYMYS010000002">
    <property type="protein sequence ID" value="KAK7405427.1"/>
    <property type="molecule type" value="Genomic_DNA"/>
</dbReference>
<dbReference type="GO" id="GO:0005811">
    <property type="term" value="C:lipid droplet"/>
    <property type="evidence" value="ECO:0007669"/>
    <property type="project" value="InterPro"/>
</dbReference>
<feature type="domain" description="UBA" evidence="1">
    <location>
        <begin position="106"/>
        <end position="153"/>
    </location>
</feature>
<dbReference type="InterPro" id="IPR009060">
    <property type="entry name" value="UBA-like_sf"/>
</dbReference>
<dbReference type="PROSITE" id="PS50030">
    <property type="entry name" value="UBA"/>
    <property type="match status" value="1"/>
</dbReference>
<dbReference type="Gene3D" id="1.50.10.20">
    <property type="match status" value="1"/>
</dbReference>
<comment type="caution">
    <text evidence="2">The sequence shown here is derived from an EMBL/GenBank/DDBJ whole genome shotgun (WGS) entry which is preliminary data.</text>
</comment>
<dbReference type="SUPFAM" id="SSF46934">
    <property type="entry name" value="UBA-like"/>
    <property type="match status" value="1"/>
</dbReference>
<dbReference type="InterPro" id="IPR008930">
    <property type="entry name" value="Terpenoid_cyclase/PrenylTrfase"/>
</dbReference>
<organism evidence="2 3">
    <name type="scientific">Psophocarpus tetragonolobus</name>
    <name type="common">Winged bean</name>
    <name type="synonym">Dolichos tetragonolobus</name>
    <dbReference type="NCBI Taxonomy" id="3891"/>
    <lineage>
        <taxon>Eukaryota</taxon>
        <taxon>Viridiplantae</taxon>
        <taxon>Streptophyta</taxon>
        <taxon>Embryophyta</taxon>
        <taxon>Tracheophyta</taxon>
        <taxon>Spermatophyta</taxon>
        <taxon>Magnoliopsida</taxon>
        <taxon>eudicotyledons</taxon>
        <taxon>Gunneridae</taxon>
        <taxon>Pentapetalae</taxon>
        <taxon>rosids</taxon>
        <taxon>fabids</taxon>
        <taxon>Fabales</taxon>
        <taxon>Fabaceae</taxon>
        <taxon>Papilionoideae</taxon>
        <taxon>50 kb inversion clade</taxon>
        <taxon>NPAAA clade</taxon>
        <taxon>indigoferoid/millettioid clade</taxon>
        <taxon>Phaseoleae</taxon>
        <taxon>Psophocarpus</taxon>
    </lineage>
</organism>
<name>A0AAN9XRB2_PSOTE</name>
<dbReference type="InterPro" id="IPR015940">
    <property type="entry name" value="UBA"/>
</dbReference>
<dbReference type="Proteomes" id="UP001386955">
    <property type="component" value="Unassembled WGS sequence"/>
</dbReference>
<gene>
    <name evidence="2" type="ORF">VNO78_06708</name>
</gene>
<evidence type="ECO:0000259" key="1">
    <source>
        <dbReference type="PROSITE" id="PS50030"/>
    </source>
</evidence>
<dbReference type="GO" id="GO:0016104">
    <property type="term" value="P:triterpenoid biosynthetic process"/>
    <property type="evidence" value="ECO:0007669"/>
    <property type="project" value="InterPro"/>
</dbReference>